<dbReference type="UniPathway" id="UPA01020"/>
<comment type="cofactor">
    <cofactor evidence="1">
        <name>Fe cation</name>
        <dbReference type="ChEBI" id="CHEBI:24875"/>
    </cofactor>
</comment>
<dbReference type="InterPro" id="IPR017941">
    <property type="entry name" value="Rieske_2Fe-2S"/>
</dbReference>
<evidence type="ECO:0000256" key="1">
    <source>
        <dbReference type="ARBA" id="ARBA00001962"/>
    </source>
</evidence>
<comment type="subcellular location">
    <subcellularLocation>
        <location evidence="2">Membrane</location>
    </subcellularLocation>
</comment>
<keyword evidence="7" id="KW-1133">Transmembrane helix</keyword>
<protein>
    <recommendedName>
        <fullName evidence="14">cholesterol 7-desaturase</fullName>
        <ecNumber evidence="14">1.14.19.21</ecNumber>
    </recommendedName>
</protein>
<dbReference type="AlphaFoldDB" id="A0A8C9RMM3"/>
<dbReference type="Gene3D" id="2.102.10.10">
    <property type="entry name" value="Rieske [2Fe-2S] iron-sulphur domain"/>
    <property type="match status" value="1"/>
</dbReference>
<dbReference type="GO" id="GO:0046872">
    <property type="term" value="F:metal ion binding"/>
    <property type="evidence" value="ECO:0007669"/>
    <property type="project" value="UniProtKB-KW"/>
</dbReference>
<keyword evidence="8" id="KW-0560">Oxidoreductase</keyword>
<dbReference type="InterPro" id="IPR050584">
    <property type="entry name" value="Cholesterol_7-desaturase"/>
</dbReference>
<organism evidence="19 20">
    <name type="scientific">Scleropages formosus</name>
    <name type="common">Asian bonytongue</name>
    <name type="synonym">Osteoglossum formosum</name>
    <dbReference type="NCBI Taxonomy" id="113540"/>
    <lineage>
        <taxon>Eukaryota</taxon>
        <taxon>Metazoa</taxon>
        <taxon>Chordata</taxon>
        <taxon>Craniata</taxon>
        <taxon>Vertebrata</taxon>
        <taxon>Euteleostomi</taxon>
        <taxon>Actinopterygii</taxon>
        <taxon>Neopterygii</taxon>
        <taxon>Teleostei</taxon>
        <taxon>Osteoglossocephala</taxon>
        <taxon>Osteoglossomorpha</taxon>
        <taxon>Osteoglossiformes</taxon>
        <taxon>Osteoglossidae</taxon>
        <taxon>Scleropages</taxon>
    </lineage>
</organism>
<gene>
    <name evidence="19" type="primary">zgc:92275</name>
</gene>
<evidence type="ECO:0000256" key="9">
    <source>
        <dbReference type="ARBA" id="ARBA00023004"/>
    </source>
</evidence>
<accession>A0A8C9RMM3</accession>
<keyword evidence="20" id="KW-1185">Reference proteome</keyword>
<feature type="region of interest" description="Disordered" evidence="17">
    <location>
        <begin position="1"/>
        <end position="24"/>
    </location>
</feature>
<dbReference type="Ensembl" id="ENSSFOT00015018330.2">
    <property type="protein sequence ID" value="ENSSFOP00015018120.2"/>
    <property type="gene ID" value="ENSSFOG00015011642.2"/>
</dbReference>
<evidence type="ECO:0000256" key="15">
    <source>
        <dbReference type="ARBA" id="ARBA00047853"/>
    </source>
</evidence>
<evidence type="ECO:0000256" key="5">
    <source>
        <dbReference type="ARBA" id="ARBA00022714"/>
    </source>
</evidence>
<evidence type="ECO:0000256" key="12">
    <source>
        <dbReference type="ARBA" id="ARBA00025712"/>
    </source>
</evidence>
<dbReference type="GO" id="GO:0016020">
    <property type="term" value="C:membrane"/>
    <property type="evidence" value="ECO:0007669"/>
    <property type="project" value="UniProtKB-SubCell"/>
</dbReference>
<evidence type="ECO:0000256" key="7">
    <source>
        <dbReference type="ARBA" id="ARBA00022989"/>
    </source>
</evidence>
<dbReference type="Pfam" id="PF19298">
    <property type="entry name" value="KshA_C"/>
    <property type="match status" value="1"/>
</dbReference>
<dbReference type="InterPro" id="IPR045605">
    <property type="entry name" value="KshA-like_C"/>
</dbReference>
<dbReference type="PANTHER" id="PTHR21266">
    <property type="entry name" value="IRON-SULFUR DOMAIN CONTAINING PROTEIN"/>
    <property type="match status" value="1"/>
</dbReference>
<dbReference type="PROSITE" id="PS51296">
    <property type="entry name" value="RIESKE"/>
    <property type="match status" value="1"/>
</dbReference>
<evidence type="ECO:0000256" key="17">
    <source>
        <dbReference type="SAM" id="MobiDB-lite"/>
    </source>
</evidence>
<evidence type="ECO:0000256" key="16">
    <source>
        <dbReference type="ARBA" id="ARBA00049548"/>
    </source>
</evidence>
<evidence type="ECO:0000313" key="19">
    <source>
        <dbReference type="Ensembl" id="ENSSFOP00015018120.2"/>
    </source>
</evidence>
<evidence type="ECO:0000256" key="10">
    <source>
        <dbReference type="ARBA" id="ARBA00023014"/>
    </source>
</evidence>
<dbReference type="GO" id="GO:0008203">
    <property type="term" value="P:cholesterol metabolic process"/>
    <property type="evidence" value="ECO:0007669"/>
    <property type="project" value="InterPro"/>
</dbReference>
<evidence type="ECO:0000256" key="11">
    <source>
        <dbReference type="ARBA" id="ARBA00023136"/>
    </source>
</evidence>
<evidence type="ECO:0000256" key="13">
    <source>
        <dbReference type="ARBA" id="ARBA00025729"/>
    </source>
</evidence>
<reference evidence="19" key="2">
    <citation type="submission" date="2025-08" db="UniProtKB">
        <authorList>
            <consortium name="Ensembl"/>
        </authorList>
    </citation>
    <scope>IDENTIFICATION</scope>
</reference>
<comment type="catalytic activity">
    <reaction evidence="15">
        <text>cholesterol + NADH + O2 + H(+) = 7-dehydrocholesterol + NAD(+) + 2 H2O</text>
        <dbReference type="Rhea" id="RHEA:51644"/>
        <dbReference type="ChEBI" id="CHEBI:15377"/>
        <dbReference type="ChEBI" id="CHEBI:15378"/>
        <dbReference type="ChEBI" id="CHEBI:15379"/>
        <dbReference type="ChEBI" id="CHEBI:16113"/>
        <dbReference type="ChEBI" id="CHEBI:17759"/>
        <dbReference type="ChEBI" id="CHEBI:57540"/>
        <dbReference type="ChEBI" id="CHEBI:57945"/>
        <dbReference type="EC" id="1.14.19.21"/>
    </reaction>
    <physiologicalReaction direction="left-to-right" evidence="15">
        <dbReference type="Rhea" id="RHEA:51645"/>
    </physiologicalReaction>
</comment>
<dbReference type="SUPFAM" id="SSF55961">
    <property type="entry name" value="Bet v1-like"/>
    <property type="match status" value="1"/>
</dbReference>
<feature type="region of interest" description="Disordered" evidence="17">
    <location>
        <begin position="91"/>
        <end position="112"/>
    </location>
</feature>
<comment type="pathway">
    <text evidence="12">Steroid hormone biosynthesis; dafachronic acid biosynthesis.</text>
</comment>
<dbReference type="GO" id="GO:0005737">
    <property type="term" value="C:cytoplasm"/>
    <property type="evidence" value="ECO:0007669"/>
    <property type="project" value="TreeGrafter"/>
</dbReference>
<dbReference type="GO" id="GO:0170056">
    <property type="term" value="F:cholesterol 7-desaturase [NAD(P)H] activity"/>
    <property type="evidence" value="ECO:0007669"/>
    <property type="project" value="UniProtKB-EC"/>
</dbReference>
<dbReference type="Pfam" id="PF00355">
    <property type="entry name" value="Rieske"/>
    <property type="match status" value="1"/>
</dbReference>
<keyword evidence="9" id="KW-0408">Iron</keyword>
<reference evidence="19" key="3">
    <citation type="submission" date="2025-09" db="UniProtKB">
        <authorList>
            <consortium name="Ensembl"/>
        </authorList>
    </citation>
    <scope>IDENTIFICATION</scope>
</reference>
<dbReference type="GeneTree" id="ENSGT00390000016856"/>
<dbReference type="Proteomes" id="UP000694397">
    <property type="component" value="Chromosome 6"/>
</dbReference>
<keyword evidence="11" id="KW-0472">Membrane</keyword>
<dbReference type="Gene3D" id="3.90.380.10">
    <property type="entry name" value="Naphthalene 1,2-dioxygenase Alpha Subunit, Chain A, domain 1"/>
    <property type="match status" value="1"/>
</dbReference>
<dbReference type="SUPFAM" id="SSF50022">
    <property type="entry name" value="ISP domain"/>
    <property type="match status" value="1"/>
</dbReference>
<dbReference type="CDD" id="cd03469">
    <property type="entry name" value="Rieske_RO_Alpha_N"/>
    <property type="match status" value="1"/>
</dbReference>
<evidence type="ECO:0000256" key="14">
    <source>
        <dbReference type="ARBA" id="ARBA00026095"/>
    </source>
</evidence>
<evidence type="ECO:0000256" key="2">
    <source>
        <dbReference type="ARBA" id="ARBA00004370"/>
    </source>
</evidence>
<sequence>MSSFAGCATDSPPRPPVSDSDLTWPWEGSHGSHQLCKSRALPRGVNAQLVPVCHTNTACARAAFHLLLRTLCMRCAKELHARNPNPVFSRRHGWSGGGARAGPRRARAAVPRSRGALRQKATALGQPGGGMEGCSLALLAKVLAVVALSLTAGLVLDARDPSDLHLVGGYPELWRKAGLAGAPARAATCILVGVSLLALGWLYRLLFAPLELLRAPDDVGYITDDGRSRARAANEVRRRRKTGDLPPIYPNGWYRVVDSHMLERGEVKSVSVLGEQVAVFRGHDGKAYVVDAYCPHLGANLAVGGRVLGGCIECPFHGWQFRGEDGKCVRIPYAEKVPEFAKVRCWPSVEINGLILVWFHCDGAEPAWNIPEQEEITRGEWVYRGRTEHFINAHIEEIPENAADIAHLAHLHTPGIVSGVDLRYTNSKTWEFIRHDWKVEWEPEPEPNKYCSRMLVKHAMTVFGRHWPLLDVNVVARQVGPGVVFLLFDHSFLGRGVIMHCVTPVEPLLQCVSHTIFYQSSIPPLVPKFILRAECIQFERDVMIWNNKKYISKPMLVKEDSAIQKHRRWFSQFYSENSPRLRFQYDTLDF</sequence>
<evidence type="ECO:0000259" key="18">
    <source>
        <dbReference type="PROSITE" id="PS51296"/>
    </source>
</evidence>
<evidence type="ECO:0000256" key="4">
    <source>
        <dbReference type="ARBA" id="ARBA00022692"/>
    </source>
</evidence>
<keyword evidence="10" id="KW-0411">Iron-sulfur</keyword>
<comment type="pathway">
    <text evidence="3">Hormone biosynthesis.</text>
</comment>
<proteinExistence type="inferred from homology"/>
<dbReference type="PANTHER" id="PTHR21266:SF32">
    <property type="entry name" value="CHOLESTEROL 7-DESATURASE NVD"/>
    <property type="match status" value="1"/>
</dbReference>
<dbReference type="EC" id="1.14.19.21" evidence="14"/>
<evidence type="ECO:0000256" key="8">
    <source>
        <dbReference type="ARBA" id="ARBA00023002"/>
    </source>
</evidence>
<dbReference type="GO" id="GO:0051537">
    <property type="term" value="F:2 iron, 2 sulfur cluster binding"/>
    <property type="evidence" value="ECO:0007669"/>
    <property type="project" value="UniProtKB-KW"/>
</dbReference>
<keyword evidence="5" id="KW-0001">2Fe-2S</keyword>
<evidence type="ECO:0000256" key="6">
    <source>
        <dbReference type="ARBA" id="ARBA00022723"/>
    </source>
</evidence>
<dbReference type="InterPro" id="IPR036922">
    <property type="entry name" value="Rieske_2Fe-2S_sf"/>
</dbReference>
<name>A0A8C9RMM3_SCLFO</name>
<keyword evidence="6" id="KW-0479">Metal-binding</keyword>
<evidence type="ECO:0000313" key="20">
    <source>
        <dbReference type="Proteomes" id="UP000694397"/>
    </source>
</evidence>
<feature type="domain" description="Rieske" evidence="18">
    <location>
        <begin position="253"/>
        <end position="357"/>
    </location>
</feature>
<evidence type="ECO:0000256" key="3">
    <source>
        <dbReference type="ARBA" id="ARBA00004972"/>
    </source>
</evidence>
<comment type="catalytic activity">
    <reaction evidence="16">
        <text>cholesterol + NADPH + O2 + H(+) = 7-dehydrocholesterol + NADP(+) + 2 H2O</text>
        <dbReference type="Rhea" id="RHEA:45024"/>
        <dbReference type="ChEBI" id="CHEBI:15377"/>
        <dbReference type="ChEBI" id="CHEBI:15378"/>
        <dbReference type="ChEBI" id="CHEBI:15379"/>
        <dbReference type="ChEBI" id="CHEBI:16113"/>
        <dbReference type="ChEBI" id="CHEBI:17759"/>
        <dbReference type="ChEBI" id="CHEBI:57783"/>
        <dbReference type="ChEBI" id="CHEBI:58349"/>
        <dbReference type="EC" id="1.14.19.21"/>
    </reaction>
    <physiologicalReaction direction="left-to-right" evidence="16">
        <dbReference type="Rhea" id="RHEA:45025"/>
    </physiologicalReaction>
</comment>
<dbReference type="OrthoDB" id="426882at2759"/>
<keyword evidence="4" id="KW-0812">Transmembrane</keyword>
<comment type="similarity">
    <text evidence="13">Belongs to the cholesterol 7-desaturase family.</text>
</comment>
<reference evidence="19 20" key="1">
    <citation type="submission" date="2019-04" db="EMBL/GenBank/DDBJ databases">
        <authorList>
            <consortium name="Wellcome Sanger Institute Data Sharing"/>
        </authorList>
    </citation>
    <scope>NUCLEOTIDE SEQUENCE [LARGE SCALE GENOMIC DNA]</scope>
</reference>